<dbReference type="Gene3D" id="3.90.1720.10">
    <property type="entry name" value="endopeptidase domain like (from Nostoc punctiforme)"/>
    <property type="match status" value="1"/>
</dbReference>
<dbReference type="AlphaFoldDB" id="A0A4R6RVJ1"/>
<feature type="region of interest" description="Disordered" evidence="2">
    <location>
        <begin position="66"/>
        <end position="156"/>
    </location>
</feature>
<accession>A0A4R6RVJ1</accession>
<name>A0A4R6RVJ1_9MICO</name>
<dbReference type="Proteomes" id="UP000295601">
    <property type="component" value="Unassembled WGS sequence"/>
</dbReference>
<dbReference type="PROSITE" id="PS50911">
    <property type="entry name" value="CHAP"/>
    <property type="match status" value="1"/>
</dbReference>
<organism evidence="5 6">
    <name type="scientific">Leucobacter luti</name>
    <dbReference type="NCBI Taxonomy" id="340320"/>
    <lineage>
        <taxon>Bacteria</taxon>
        <taxon>Bacillati</taxon>
        <taxon>Actinomycetota</taxon>
        <taxon>Actinomycetes</taxon>
        <taxon>Micrococcales</taxon>
        <taxon>Microbacteriaceae</taxon>
        <taxon>Leucobacter</taxon>
    </lineage>
</organism>
<evidence type="ECO:0000259" key="3">
    <source>
        <dbReference type="PROSITE" id="PS50911"/>
    </source>
</evidence>
<dbReference type="InterPro" id="IPR013517">
    <property type="entry name" value="FG-GAP"/>
</dbReference>
<keyword evidence="1" id="KW-0732">Signal</keyword>
<dbReference type="Pfam" id="PF13517">
    <property type="entry name" value="FG-GAP_3"/>
    <property type="match status" value="2"/>
</dbReference>
<dbReference type="SUPFAM" id="SSF54001">
    <property type="entry name" value="Cysteine proteinases"/>
    <property type="match status" value="1"/>
</dbReference>
<protein>
    <submittedName>
        <fullName evidence="5">Surface antigen</fullName>
    </submittedName>
</protein>
<dbReference type="RefSeq" id="WP_133617340.1">
    <property type="nucleotide sequence ID" value="NZ_SNYA01000006.1"/>
</dbReference>
<dbReference type="InterPro" id="IPR028994">
    <property type="entry name" value="Integrin_alpha_N"/>
</dbReference>
<keyword evidence="6" id="KW-1185">Reference proteome</keyword>
<sequence>MELAPHTTRLAAITVSVALGLSALGGAPALALERTVAPDAPGPSAAVPSMASAPAFQTVLDTVLQNPDTPVTTMPTPVEPDPEPTSDPGVTPDPEPTPEVTPEPSPDPGTTPDPNVMPEAPMPEPADSAEPGSEPRGPNGGIASNSPGPATAKPWDESMQLPLTHANRALIGDNYPQKYKNLPLFPVTWDEWNFAHRQCTSFVSWRLNTANKVKFSNQYMGRYAWGNAAEWAGSARSVGIRVDTTPEVGSVAWSGPYYGGASEFGHVAWVADVLNDGRVVIEEYNNGWAGAYGTRTVPANAFQGYIHIADLTKPFTKTTKPVISGVPLVGGTLTASLSGWSPAPAKVRYRWLANNAVIPGATQQTFQPRLVDFGKRITVETTGDTPGYKPTATTSAATAAVVLPDDNGDGLGEAQSIVPWNTDVTGSGRPAVVGFGARGVQVAVRTSSGLEPARTWVSGFGTANGWTTRSHPRMLADVDGDGKSDVVGFAEDGVYVALSTGSSFGAQARWTAEFGVSGGWTVEHHPRALVDVTGDGRADVVGFASDGVYVGVNTGKSFAPMKKWYAGFGTGNGWSVDRTPRFLQDVNQDGLPDILGISDSGVYVAVNTGSGFAKAQRWSPDFSGNAGWSALHHPRTLADVTGDGLPDVVGFASDGVYVGVNTGKSLRPMTRWSSGFGTMNGWLVGAHPRVLADVTGDGRADLVGFDQNGVTVALSTGSGFGTPARWSGEFGAKSWRVDEQPRVVTDTNGDGRADIVAFSNSGVRVATSTGKSFTSSRLQQAGFGATAGSWGVRYHPRGSSVMTLSQRPTPTLSGQVRVGERLTARVGTWLPAPVHVSTQWLRDGKAISGATGREYTLVPADRSAKISFRVNATKPGFAKASQSSAEFLVAAGTLVSAAPKVSGTPVPGSKLVASVGAWGPGPVTLAFQWNRNGTPIRGANAAEYTLTKADVARRITVTVTGKKTGYTTESRASARVKVPGTPAPPSSPPFADVPKTHPFAREIGWMSTSGLSTGMRQPTGKTKYFPKSAVSREAAAAFLFRLDAQKTYAAPDRPLFLDVSKTHKFVREISWMNETGLTTGIATGKGLQYRPQSPVSREAIAAFLFRLEAPRGYTPPRTSPFADVPTTHKFYREIAWMYDTGMSTGIAQPTGKPKYEPKRAVSREAMAAFLYRLETRA</sequence>
<evidence type="ECO:0000313" key="5">
    <source>
        <dbReference type="EMBL" id="TDP91002.1"/>
    </source>
</evidence>
<feature type="domain" description="SLH" evidence="4">
    <location>
        <begin position="986"/>
        <end position="1053"/>
    </location>
</feature>
<evidence type="ECO:0000256" key="1">
    <source>
        <dbReference type="ARBA" id="ARBA00022729"/>
    </source>
</evidence>
<feature type="domain" description="Peptidase C51" evidence="3">
    <location>
        <begin position="174"/>
        <end position="307"/>
    </location>
</feature>
<dbReference type="Pfam" id="PF00395">
    <property type="entry name" value="SLH"/>
    <property type="match status" value="1"/>
</dbReference>
<dbReference type="PROSITE" id="PS51272">
    <property type="entry name" value="SLH"/>
    <property type="match status" value="2"/>
</dbReference>
<dbReference type="InterPro" id="IPR007921">
    <property type="entry name" value="CHAP_dom"/>
</dbReference>
<evidence type="ECO:0000256" key="2">
    <source>
        <dbReference type="SAM" id="MobiDB-lite"/>
    </source>
</evidence>
<feature type="compositionally biased region" description="Pro residues" evidence="2">
    <location>
        <begin position="77"/>
        <end position="111"/>
    </location>
</feature>
<gene>
    <name evidence="5" type="ORF">EDF62_2659</name>
</gene>
<feature type="domain" description="SLH" evidence="4">
    <location>
        <begin position="1117"/>
        <end position="1177"/>
    </location>
</feature>
<evidence type="ECO:0000313" key="6">
    <source>
        <dbReference type="Proteomes" id="UP000295601"/>
    </source>
</evidence>
<feature type="region of interest" description="Disordered" evidence="2">
    <location>
        <begin position="970"/>
        <end position="993"/>
    </location>
</feature>
<evidence type="ECO:0000259" key="4">
    <source>
        <dbReference type="PROSITE" id="PS51272"/>
    </source>
</evidence>
<reference evidence="5 6" key="1">
    <citation type="submission" date="2019-03" db="EMBL/GenBank/DDBJ databases">
        <title>Genomic analyses of the natural microbiome of Caenorhabditis elegans.</title>
        <authorList>
            <person name="Samuel B."/>
        </authorList>
    </citation>
    <scope>NUCLEOTIDE SEQUENCE [LARGE SCALE GENOMIC DNA]</scope>
    <source>
        <strain evidence="5 6">JUb18</strain>
    </source>
</reference>
<feature type="compositionally biased region" description="Low complexity" evidence="2">
    <location>
        <begin position="67"/>
        <end position="76"/>
    </location>
</feature>
<dbReference type="OrthoDB" id="9758772at2"/>
<dbReference type="Pfam" id="PF05257">
    <property type="entry name" value="CHAP"/>
    <property type="match status" value="1"/>
</dbReference>
<dbReference type="Gene3D" id="2.60.40.2700">
    <property type="match status" value="3"/>
</dbReference>
<dbReference type="InterPro" id="IPR001119">
    <property type="entry name" value="SLH_dom"/>
</dbReference>
<dbReference type="EMBL" id="SNYA01000006">
    <property type="protein sequence ID" value="TDP91002.1"/>
    <property type="molecule type" value="Genomic_DNA"/>
</dbReference>
<dbReference type="InterPro" id="IPR038765">
    <property type="entry name" value="Papain-like_cys_pep_sf"/>
</dbReference>
<dbReference type="SUPFAM" id="SSF69318">
    <property type="entry name" value="Integrin alpha N-terminal domain"/>
    <property type="match status" value="1"/>
</dbReference>
<proteinExistence type="predicted"/>
<comment type="caution">
    <text evidence="5">The sequence shown here is derived from an EMBL/GenBank/DDBJ whole genome shotgun (WGS) entry which is preliminary data.</text>
</comment>